<dbReference type="GO" id="GO:0004064">
    <property type="term" value="F:arylesterase activity"/>
    <property type="evidence" value="ECO:0007669"/>
    <property type="project" value="InterPro"/>
</dbReference>
<keyword evidence="6" id="KW-0106">Calcium</keyword>
<dbReference type="GO" id="GO:0046872">
    <property type="term" value="F:metal ion binding"/>
    <property type="evidence" value="ECO:0007669"/>
    <property type="project" value="UniProtKB-KW"/>
</dbReference>
<evidence type="ECO:0000313" key="9">
    <source>
        <dbReference type="Proteomes" id="UP000053660"/>
    </source>
</evidence>
<feature type="binding site" evidence="6">
    <location>
        <position position="268"/>
    </location>
    <ligand>
        <name>Ca(2+)</name>
        <dbReference type="ChEBI" id="CHEBI:29108"/>
        <label>1</label>
        <note>catalytic</note>
    </ligand>
</feature>
<evidence type="ECO:0000256" key="6">
    <source>
        <dbReference type="PIRSR" id="PIRSR602640-2"/>
    </source>
</evidence>
<feature type="binding site" evidence="6">
    <location>
        <position position="50"/>
    </location>
    <ligand>
        <name>Ca(2+)</name>
        <dbReference type="ChEBI" id="CHEBI:29108"/>
        <label>1</label>
        <note>catalytic</note>
    </ligand>
</feature>
<dbReference type="InterPro" id="IPR011042">
    <property type="entry name" value="6-blade_b-propeller_TolB-like"/>
</dbReference>
<gene>
    <name evidence="8" type="ORF">OESDEN_07148</name>
</gene>
<dbReference type="SUPFAM" id="SSF63829">
    <property type="entry name" value="Calcium-dependent phosphotriesterase"/>
    <property type="match status" value="1"/>
</dbReference>
<accession>A0A0B1TC66</accession>
<dbReference type="OrthoDB" id="423498at2759"/>
<dbReference type="InterPro" id="IPR002640">
    <property type="entry name" value="Arylesterase"/>
</dbReference>
<keyword evidence="6" id="KW-0479">Metal-binding</keyword>
<feature type="binding site" evidence="6">
    <location>
        <position position="51"/>
    </location>
    <ligand>
        <name>Ca(2+)</name>
        <dbReference type="ChEBI" id="CHEBI:29108"/>
        <label>1</label>
        <note>catalytic</note>
    </ligand>
</feature>
<comment type="cofactor">
    <cofactor evidence="6">
        <name>Ca(2+)</name>
        <dbReference type="ChEBI" id="CHEBI:29108"/>
    </cofactor>
    <text evidence="6">Binds 2 calcium ions per subunit.</text>
</comment>
<dbReference type="PANTHER" id="PTHR11799">
    <property type="entry name" value="PARAOXONASE"/>
    <property type="match status" value="1"/>
</dbReference>
<proteinExistence type="inferred from homology"/>
<reference evidence="8 9" key="1">
    <citation type="submission" date="2014-03" db="EMBL/GenBank/DDBJ databases">
        <title>Draft genome of the hookworm Oesophagostomum dentatum.</title>
        <authorList>
            <person name="Mitreva M."/>
        </authorList>
    </citation>
    <scope>NUCLEOTIDE SEQUENCE [LARGE SCALE GENOMIC DNA]</scope>
    <source>
        <strain evidence="8 9">OD-Hann</strain>
    </source>
</reference>
<feature type="active site" description="Proton acceptor" evidence="5">
    <location>
        <position position="111"/>
    </location>
</feature>
<sequence length="363" mass="40913">MIRYLVLVVILGALAAYIFKMMLVLDVNKRVYNHRPGQCRKVEGIAHGSEDIALLEDEGIAFITSGIFYMSPRGKDVKGQIFLYDFNQKGTWKAEPLKINGKYDQEQFHPHGLSHIVTADGTVRLFVISHSNEFKHSVLVLDWNRQFRELDVVKVIEDEKFIRPNDVVAVSEDAFILSNDGTAQTVVTNVLELMSQIPSGSVVHYDGKKSSWLLPKATSPNGIILDRARKHLFVSHINDETLSIYRIEKNYESLKHLVDVPLLTSLDNFYVDKEGAVWTGAHPILKEALGHLGECEDLSKHAPSQVLRIKFSDDFKTWEVTEPFADDGRLISASSIAVPFKNQLLIGSVCRELVHCDITQDTI</sequence>
<dbReference type="PANTHER" id="PTHR11799:SF12">
    <property type="entry name" value="PARAOXONASE-RELATED"/>
    <property type="match status" value="1"/>
</dbReference>
<dbReference type="Proteomes" id="UP000053660">
    <property type="component" value="Unassembled WGS sequence"/>
</dbReference>
<name>A0A0B1TC66_OESDE</name>
<organism evidence="8 9">
    <name type="scientific">Oesophagostomum dentatum</name>
    <name type="common">Nodular worm</name>
    <dbReference type="NCBI Taxonomy" id="61180"/>
    <lineage>
        <taxon>Eukaryota</taxon>
        <taxon>Metazoa</taxon>
        <taxon>Ecdysozoa</taxon>
        <taxon>Nematoda</taxon>
        <taxon>Chromadorea</taxon>
        <taxon>Rhabditida</taxon>
        <taxon>Rhabditina</taxon>
        <taxon>Rhabditomorpha</taxon>
        <taxon>Strongyloidea</taxon>
        <taxon>Strongylidae</taxon>
        <taxon>Oesophagostomum</taxon>
    </lineage>
</organism>
<evidence type="ECO:0000256" key="5">
    <source>
        <dbReference type="PIRSR" id="PIRSR602640-1"/>
    </source>
</evidence>
<comment type="similarity">
    <text evidence="1">Belongs to the paraoxonase family.</text>
</comment>
<evidence type="ECO:0000256" key="1">
    <source>
        <dbReference type="ARBA" id="ARBA00008595"/>
    </source>
</evidence>
<evidence type="ECO:0000256" key="4">
    <source>
        <dbReference type="ARBA" id="ARBA00023180"/>
    </source>
</evidence>
<feature type="disulfide bond" description="In form B" evidence="7">
    <location>
        <begin position="39"/>
        <end position="356"/>
    </location>
</feature>
<feature type="binding site" evidence="6">
    <location>
        <position position="267"/>
    </location>
    <ligand>
        <name>Ca(2+)</name>
        <dbReference type="ChEBI" id="CHEBI:29108"/>
        <label>1</label>
        <note>catalytic</note>
    </ligand>
</feature>
<feature type="binding site" evidence="6">
    <location>
        <position position="113"/>
    </location>
    <ligand>
        <name>Ca(2+)</name>
        <dbReference type="ChEBI" id="CHEBI:29108"/>
        <label>1</label>
        <note>catalytic</note>
    </ligand>
</feature>
<dbReference type="InterPro" id="IPR051288">
    <property type="entry name" value="Serum_paraoxonase/arylesterase"/>
</dbReference>
<dbReference type="Pfam" id="PF01731">
    <property type="entry name" value="Arylesterase"/>
    <property type="match status" value="1"/>
</dbReference>
<feature type="binding site" evidence="6">
    <location>
        <position position="221"/>
    </location>
    <ligand>
        <name>Ca(2+)</name>
        <dbReference type="ChEBI" id="CHEBI:29108"/>
        <label>1</label>
        <note>catalytic</note>
    </ligand>
</feature>
<evidence type="ECO:0000256" key="3">
    <source>
        <dbReference type="ARBA" id="ARBA00023157"/>
    </source>
</evidence>
<evidence type="ECO:0000256" key="7">
    <source>
        <dbReference type="PIRSR" id="PIRSR602640-3"/>
    </source>
</evidence>
<keyword evidence="3 7" id="KW-1015">Disulfide bond</keyword>
<dbReference type="AlphaFoldDB" id="A0A0B1TC66"/>
<evidence type="ECO:0000256" key="2">
    <source>
        <dbReference type="ARBA" id="ARBA00022801"/>
    </source>
</evidence>
<keyword evidence="9" id="KW-1185">Reference proteome</keyword>
<feature type="binding site" evidence="6">
    <location>
        <position position="166"/>
    </location>
    <ligand>
        <name>Ca(2+)</name>
        <dbReference type="ChEBI" id="CHEBI:29108"/>
        <label>1</label>
        <note>catalytic</note>
    </ligand>
</feature>
<evidence type="ECO:0000313" key="8">
    <source>
        <dbReference type="EMBL" id="KHJ92950.1"/>
    </source>
</evidence>
<feature type="binding site" evidence="6">
    <location>
        <position position="165"/>
    </location>
    <ligand>
        <name>Ca(2+)</name>
        <dbReference type="ChEBI" id="CHEBI:29108"/>
        <label>1</label>
        <note>catalytic</note>
    </ligand>
</feature>
<keyword evidence="4" id="KW-0325">Glycoprotein</keyword>
<protein>
    <submittedName>
        <fullName evidence="8">Arylesterase</fullName>
    </submittedName>
</protein>
<keyword evidence="2" id="KW-0378">Hydrolase</keyword>
<dbReference type="EMBL" id="KN551032">
    <property type="protein sequence ID" value="KHJ92950.1"/>
    <property type="molecule type" value="Genomic_DNA"/>
</dbReference>
<dbReference type="Gene3D" id="2.120.10.30">
    <property type="entry name" value="TolB, C-terminal domain"/>
    <property type="match status" value="1"/>
</dbReference>